<reference evidence="2" key="2">
    <citation type="submission" date="2020-12" db="EMBL/GenBank/DDBJ databases">
        <authorList>
            <person name="Kanost M."/>
        </authorList>
    </citation>
    <scope>NUCLEOTIDE SEQUENCE</scope>
</reference>
<accession>A0A922CVY9</accession>
<evidence type="ECO:0000313" key="2">
    <source>
        <dbReference type="EMBL" id="KAG6460116.1"/>
    </source>
</evidence>
<organism evidence="2 3">
    <name type="scientific">Manduca sexta</name>
    <name type="common">Tobacco hawkmoth</name>
    <name type="synonym">Tobacco hornworm</name>
    <dbReference type="NCBI Taxonomy" id="7130"/>
    <lineage>
        <taxon>Eukaryota</taxon>
        <taxon>Metazoa</taxon>
        <taxon>Ecdysozoa</taxon>
        <taxon>Arthropoda</taxon>
        <taxon>Hexapoda</taxon>
        <taxon>Insecta</taxon>
        <taxon>Pterygota</taxon>
        <taxon>Neoptera</taxon>
        <taxon>Endopterygota</taxon>
        <taxon>Lepidoptera</taxon>
        <taxon>Glossata</taxon>
        <taxon>Ditrysia</taxon>
        <taxon>Bombycoidea</taxon>
        <taxon>Sphingidae</taxon>
        <taxon>Sphinginae</taxon>
        <taxon>Sphingini</taxon>
        <taxon>Manduca</taxon>
    </lineage>
</organism>
<feature type="region of interest" description="Disordered" evidence="1">
    <location>
        <begin position="168"/>
        <end position="192"/>
    </location>
</feature>
<protein>
    <recommendedName>
        <fullName evidence="4">Endonuclease-reverse transcriptase</fullName>
    </recommendedName>
</protein>
<feature type="non-terminal residue" evidence="2">
    <location>
        <position position="192"/>
    </location>
</feature>
<evidence type="ECO:0000313" key="3">
    <source>
        <dbReference type="Proteomes" id="UP000791440"/>
    </source>
</evidence>
<dbReference type="Proteomes" id="UP000791440">
    <property type="component" value="Unassembled WGS sequence"/>
</dbReference>
<comment type="caution">
    <text evidence="2">The sequence shown here is derived from an EMBL/GenBank/DDBJ whole genome shotgun (WGS) entry which is preliminary data.</text>
</comment>
<name>A0A922CVY9_MANSE</name>
<sequence>MKNELLTPDQYEKNIDSTTIQTLKNVINSDKSVTEKYDQIDKLLSQAGKVIATKESKLSEKTIELLEERKALISNKSKSEEYRNKISSLSKQIRENMRKDRKIKRNKKLEEEIQRTGGTRKAFKVLREQGKEWIPKLKSNRSKHVTNRKGIQKLATDYYRSLYSNNTSEVENNAHKNANSKYEDVPSILIQE</sequence>
<feature type="compositionally biased region" description="Polar residues" evidence="1">
    <location>
        <begin position="168"/>
        <end position="180"/>
    </location>
</feature>
<proteinExistence type="predicted"/>
<keyword evidence="3" id="KW-1185">Reference proteome</keyword>
<dbReference type="EMBL" id="JH668655">
    <property type="protein sequence ID" value="KAG6460116.1"/>
    <property type="molecule type" value="Genomic_DNA"/>
</dbReference>
<evidence type="ECO:0000256" key="1">
    <source>
        <dbReference type="SAM" id="MobiDB-lite"/>
    </source>
</evidence>
<gene>
    <name evidence="2" type="ORF">O3G_MSEX011780</name>
</gene>
<reference evidence="2" key="1">
    <citation type="journal article" date="2016" name="Insect Biochem. Mol. Biol.">
        <title>Multifaceted biological insights from a draft genome sequence of the tobacco hornworm moth, Manduca sexta.</title>
        <authorList>
            <person name="Kanost M.R."/>
            <person name="Arrese E.L."/>
            <person name="Cao X."/>
            <person name="Chen Y.R."/>
            <person name="Chellapilla S."/>
            <person name="Goldsmith M.R."/>
            <person name="Grosse-Wilde E."/>
            <person name="Heckel D.G."/>
            <person name="Herndon N."/>
            <person name="Jiang H."/>
            <person name="Papanicolaou A."/>
            <person name="Qu J."/>
            <person name="Soulages J.L."/>
            <person name="Vogel H."/>
            <person name="Walters J."/>
            <person name="Waterhouse R.M."/>
            <person name="Ahn S.J."/>
            <person name="Almeida F.C."/>
            <person name="An C."/>
            <person name="Aqrawi P."/>
            <person name="Bretschneider A."/>
            <person name="Bryant W.B."/>
            <person name="Bucks S."/>
            <person name="Chao H."/>
            <person name="Chevignon G."/>
            <person name="Christen J.M."/>
            <person name="Clarke D.F."/>
            <person name="Dittmer N.T."/>
            <person name="Ferguson L.C.F."/>
            <person name="Garavelou S."/>
            <person name="Gordon K.H.J."/>
            <person name="Gunaratna R.T."/>
            <person name="Han Y."/>
            <person name="Hauser F."/>
            <person name="He Y."/>
            <person name="Heidel-Fischer H."/>
            <person name="Hirsh A."/>
            <person name="Hu Y."/>
            <person name="Jiang H."/>
            <person name="Kalra D."/>
            <person name="Klinner C."/>
            <person name="Konig C."/>
            <person name="Kovar C."/>
            <person name="Kroll A.R."/>
            <person name="Kuwar S.S."/>
            <person name="Lee S.L."/>
            <person name="Lehman R."/>
            <person name="Li K."/>
            <person name="Li Z."/>
            <person name="Liang H."/>
            <person name="Lovelace S."/>
            <person name="Lu Z."/>
            <person name="Mansfield J.H."/>
            <person name="McCulloch K.J."/>
            <person name="Mathew T."/>
            <person name="Morton B."/>
            <person name="Muzny D.M."/>
            <person name="Neunemann D."/>
            <person name="Ongeri F."/>
            <person name="Pauchet Y."/>
            <person name="Pu L.L."/>
            <person name="Pyrousis I."/>
            <person name="Rao X.J."/>
            <person name="Redding A."/>
            <person name="Roesel C."/>
            <person name="Sanchez-Gracia A."/>
            <person name="Schaack S."/>
            <person name="Shukla A."/>
            <person name="Tetreau G."/>
            <person name="Wang Y."/>
            <person name="Xiong G.H."/>
            <person name="Traut W."/>
            <person name="Walsh T.K."/>
            <person name="Worley K.C."/>
            <person name="Wu D."/>
            <person name="Wu W."/>
            <person name="Wu Y.Q."/>
            <person name="Zhang X."/>
            <person name="Zou Z."/>
            <person name="Zucker H."/>
            <person name="Briscoe A.D."/>
            <person name="Burmester T."/>
            <person name="Clem R.J."/>
            <person name="Feyereisen R."/>
            <person name="Grimmelikhuijzen C.J.P."/>
            <person name="Hamodrakas S.J."/>
            <person name="Hansson B.S."/>
            <person name="Huguet E."/>
            <person name="Jermiin L.S."/>
            <person name="Lan Q."/>
            <person name="Lehman H.K."/>
            <person name="Lorenzen M."/>
            <person name="Merzendorfer H."/>
            <person name="Michalopoulos I."/>
            <person name="Morton D.B."/>
            <person name="Muthukrishnan S."/>
            <person name="Oakeshott J.G."/>
            <person name="Palmer W."/>
            <person name="Park Y."/>
            <person name="Passarelli A.L."/>
            <person name="Rozas J."/>
            <person name="Schwartz L.M."/>
            <person name="Smith W."/>
            <person name="Southgate A."/>
            <person name="Vilcinskas A."/>
            <person name="Vogt R."/>
            <person name="Wang P."/>
            <person name="Werren J."/>
            <person name="Yu X.Q."/>
            <person name="Zhou J.J."/>
            <person name="Brown S.J."/>
            <person name="Scherer S.E."/>
            <person name="Richards S."/>
            <person name="Blissard G.W."/>
        </authorList>
    </citation>
    <scope>NUCLEOTIDE SEQUENCE</scope>
</reference>
<evidence type="ECO:0008006" key="4">
    <source>
        <dbReference type="Google" id="ProtNLM"/>
    </source>
</evidence>
<dbReference type="AlphaFoldDB" id="A0A922CVY9"/>